<dbReference type="GO" id="GO:0005509">
    <property type="term" value="F:calcium ion binding"/>
    <property type="evidence" value="ECO:0007669"/>
    <property type="project" value="InterPro"/>
</dbReference>
<dbReference type="PRINTS" id="PR00313">
    <property type="entry name" value="CABNDNGRPT"/>
</dbReference>
<sequence>MDDLIVGAHGAHGANSKTGKSYVIFGKTDTNAINLSQLGDDSKYTIDFQGTTGNDALTSRITDNNEIFVAGAGNDILIGNGGMDVFSAGTGKDIIVINSSNIAALEKTGAGNRANINGGGGTDTLKLDGADLTLDFTQISNNRIKDIEIIDLTGSGDNTLKLNLNDVLDASTSTNILKVLGDSGDKVDINTAKFATLSTETQNSVTYQVYTHVDVNTGANMALWIDTDLSVI</sequence>
<proteinExistence type="predicted"/>
<gene>
    <name evidence="1" type="ORF">MNB_SUP05-SYMBIONT-5-1291</name>
</gene>
<dbReference type="Pfam" id="PF00353">
    <property type="entry name" value="HemolysinCabind"/>
    <property type="match status" value="1"/>
</dbReference>
<reference evidence="1" key="1">
    <citation type="submission" date="2016-10" db="EMBL/GenBank/DDBJ databases">
        <authorList>
            <person name="de Groot N.N."/>
        </authorList>
    </citation>
    <scope>NUCLEOTIDE SEQUENCE</scope>
</reference>
<dbReference type="InterPro" id="IPR001343">
    <property type="entry name" value="Hemolysn_Ca-bd"/>
</dbReference>
<organism evidence="1">
    <name type="scientific">hydrothermal vent metagenome</name>
    <dbReference type="NCBI Taxonomy" id="652676"/>
    <lineage>
        <taxon>unclassified sequences</taxon>
        <taxon>metagenomes</taxon>
        <taxon>ecological metagenomes</taxon>
    </lineage>
</organism>
<dbReference type="AlphaFoldDB" id="A0A1W1E4Y2"/>
<dbReference type="EMBL" id="FPHZ01000196">
    <property type="protein sequence ID" value="SFV89024.1"/>
    <property type="molecule type" value="Genomic_DNA"/>
</dbReference>
<evidence type="ECO:0000313" key="1">
    <source>
        <dbReference type="EMBL" id="SFV89024.1"/>
    </source>
</evidence>
<dbReference type="InterPro" id="IPR011049">
    <property type="entry name" value="Serralysin-like_metalloprot_C"/>
</dbReference>
<dbReference type="SUPFAM" id="SSF51120">
    <property type="entry name" value="beta-Roll"/>
    <property type="match status" value="1"/>
</dbReference>
<accession>A0A1W1E4Y2</accession>
<protein>
    <submittedName>
        <fullName evidence="1">T1SS secreted agglutinin RTX</fullName>
    </submittedName>
</protein>
<dbReference type="Gene3D" id="2.150.10.10">
    <property type="entry name" value="Serralysin-like metalloprotease, C-terminal"/>
    <property type="match status" value="1"/>
</dbReference>
<name>A0A1W1E4Y2_9ZZZZ</name>